<evidence type="ECO:0000256" key="5">
    <source>
        <dbReference type="SAM" id="MobiDB-lite"/>
    </source>
</evidence>
<dbReference type="Pfam" id="PF13639">
    <property type="entry name" value="zf-RING_2"/>
    <property type="match status" value="1"/>
</dbReference>
<dbReference type="GO" id="GO:0008270">
    <property type="term" value="F:zinc ion binding"/>
    <property type="evidence" value="ECO:0007669"/>
    <property type="project" value="UniProtKB-KW"/>
</dbReference>
<evidence type="ECO:0000256" key="4">
    <source>
        <dbReference type="PROSITE-ProRule" id="PRU00175"/>
    </source>
</evidence>
<gene>
    <name evidence="7" type="ORF">M427DRAFT_30947</name>
</gene>
<organism evidence="7 8">
    <name type="scientific">Gonapodya prolifera (strain JEL478)</name>
    <name type="common">Monoblepharis prolifera</name>
    <dbReference type="NCBI Taxonomy" id="1344416"/>
    <lineage>
        <taxon>Eukaryota</taxon>
        <taxon>Fungi</taxon>
        <taxon>Fungi incertae sedis</taxon>
        <taxon>Chytridiomycota</taxon>
        <taxon>Chytridiomycota incertae sedis</taxon>
        <taxon>Monoblepharidomycetes</taxon>
        <taxon>Monoblepharidales</taxon>
        <taxon>Gonapodyaceae</taxon>
        <taxon>Gonapodya</taxon>
    </lineage>
</organism>
<protein>
    <recommendedName>
        <fullName evidence="6">RING-type domain-containing protein</fullName>
    </recommendedName>
</protein>
<sequence>MSRFSTNKASGTDILCIDLSLPGSSLHGIQAKDQVTLERHVGPVRNAFRRDAQNTGGARFRIRTRFALLRNLNPSLFAAVIQGRVPATFDLEPCFAKDVFAPMTVQTRPVWTWRDGMDMPDFGRKGIMCLSRVFPRTSSVTILGDRTIPSPLLSGPSTHPSPPHITLTPPRHHPPPPATPPHSETLQTQSPHCSICLDQYPPIATLRTIPCGHSFHVVRIDTWLCSRAEKCPVCRRDVARGGGGGGDGDGGMGKEFREDV</sequence>
<keyword evidence="8" id="KW-1185">Reference proteome</keyword>
<keyword evidence="2 4" id="KW-0863">Zinc-finger</keyword>
<feature type="compositionally biased region" description="Gly residues" evidence="5">
    <location>
        <begin position="240"/>
        <end position="251"/>
    </location>
</feature>
<keyword evidence="1" id="KW-0479">Metal-binding</keyword>
<dbReference type="SUPFAM" id="SSF57850">
    <property type="entry name" value="RING/U-box"/>
    <property type="match status" value="1"/>
</dbReference>
<dbReference type="GO" id="GO:0005634">
    <property type="term" value="C:nucleus"/>
    <property type="evidence" value="ECO:0007669"/>
    <property type="project" value="TreeGrafter"/>
</dbReference>
<dbReference type="SMART" id="SM00184">
    <property type="entry name" value="RING"/>
    <property type="match status" value="1"/>
</dbReference>
<accession>A0A139AJG0</accession>
<dbReference type="GO" id="GO:0006511">
    <property type="term" value="P:ubiquitin-dependent protein catabolic process"/>
    <property type="evidence" value="ECO:0007669"/>
    <property type="project" value="TreeGrafter"/>
</dbReference>
<feature type="domain" description="RING-type" evidence="6">
    <location>
        <begin position="193"/>
        <end position="235"/>
    </location>
</feature>
<evidence type="ECO:0000259" key="6">
    <source>
        <dbReference type="PROSITE" id="PS50089"/>
    </source>
</evidence>
<dbReference type="InterPro" id="IPR001841">
    <property type="entry name" value="Znf_RING"/>
</dbReference>
<dbReference type="AlphaFoldDB" id="A0A139AJG0"/>
<feature type="region of interest" description="Disordered" evidence="5">
    <location>
        <begin position="240"/>
        <end position="260"/>
    </location>
</feature>
<dbReference type="PANTHER" id="PTHR45931">
    <property type="entry name" value="SI:CH211-59O9.10"/>
    <property type="match status" value="1"/>
</dbReference>
<keyword evidence="3" id="KW-0862">Zinc</keyword>
<evidence type="ECO:0000256" key="3">
    <source>
        <dbReference type="ARBA" id="ARBA00022833"/>
    </source>
</evidence>
<feature type="region of interest" description="Disordered" evidence="5">
    <location>
        <begin position="146"/>
        <end position="188"/>
    </location>
</feature>
<dbReference type="Proteomes" id="UP000070544">
    <property type="component" value="Unassembled WGS sequence"/>
</dbReference>
<evidence type="ECO:0000313" key="8">
    <source>
        <dbReference type="Proteomes" id="UP000070544"/>
    </source>
</evidence>
<dbReference type="GO" id="GO:0061630">
    <property type="term" value="F:ubiquitin protein ligase activity"/>
    <property type="evidence" value="ECO:0007669"/>
    <property type="project" value="TreeGrafter"/>
</dbReference>
<dbReference type="PROSITE" id="PS50089">
    <property type="entry name" value="ZF_RING_2"/>
    <property type="match status" value="1"/>
</dbReference>
<dbReference type="PANTHER" id="PTHR45931:SF3">
    <property type="entry name" value="RING ZINC FINGER-CONTAINING PROTEIN"/>
    <property type="match status" value="1"/>
</dbReference>
<dbReference type="EMBL" id="KQ965750">
    <property type="protein sequence ID" value="KXS16838.1"/>
    <property type="molecule type" value="Genomic_DNA"/>
</dbReference>
<evidence type="ECO:0000256" key="2">
    <source>
        <dbReference type="ARBA" id="ARBA00022771"/>
    </source>
</evidence>
<name>A0A139AJG0_GONPJ</name>
<evidence type="ECO:0000256" key="1">
    <source>
        <dbReference type="ARBA" id="ARBA00022723"/>
    </source>
</evidence>
<dbReference type="Gene3D" id="3.30.40.10">
    <property type="entry name" value="Zinc/RING finger domain, C3HC4 (zinc finger)"/>
    <property type="match status" value="1"/>
</dbReference>
<reference evidence="7 8" key="1">
    <citation type="journal article" date="2015" name="Genome Biol. Evol.">
        <title>Phylogenomic analyses indicate that early fungi evolved digesting cell walls of algal ancestors of land plants.</title>
        <authorList>
            <person name="Chang Y."/>
            <person name="Wang S."/>
            <person name="Sekimoto S."/>
            <person name="Aerts A.L."/>
            <person name="Choi C."/>
            <person name="Clum A."/>
            <person name="LaButti K.M."/>
            <person name="Lindquist E.A."/>
            <person name="Yee Ngan C."/>
            <person name="Ohm R.A."/>
            <person name="Salamov A.A."/>
            <person name="Grigoriev I.V."/>
            <person name="Spatafora J.W."/>
            <person name="Berbee M.L."/>
        </authorList>
    </citation>
    <scope>NUCLEOTIDE SEQUENCE [LARGE SCALE GENOMIC DNA]</scope>
    <source>
        <strain evidence="7 8">JEL478</strain>
    </source>
</reference>
<proteinExistence type="predicted"/>
<dbReference type="OrthoDB" id="8062037at2759"/>
<evidence type="ECO:0000313" key="7">
    <source>
        <dbReference type="EMBL" id="KXS16838.1"/>
    </source>
</evidence>
<dbReference type="InterPro" id="IPR013083">
    <property type="entry name" value="Znf_RING/FYVE/PHD"/>
</dbReference>
<dbReference type="InterPro" id="IPR051834">
    <property type="entry name" value="RING_finger_E3_ligase"/>
</dbReference>